<accession>A0ABW1DK57</accession>
<sequence>MKKATPAAGQPKNTAQGLAFPARRQPTQARSRRMVERLLDAAGQVFMAEGFGGATTNRVAEVAGVSVGSLYQFFPNKLTLLAELQRRWTARLGAELDVALADPHRPLADLIDEVLGVHARVQRASDGLLGFLLTERHHLPLDLTVRDAVRERLEHMAALRRPGSAPAHNRRAAQMTIHIADALYVKPGGPTDPHLRAQVRQALLGYLSLALEEPPTTP</sequence>
<protein>
    <submittedName>
        <fullName evidence="7">TetR/AcrR family transcriptional regulator</fullName>
    </submittedName>
</protein>
<dbReference type="PANTHER" id="PTHR30055:SF234">
    <property type="entry name" value="HTH-TYPE TRANSCRIPTIONAL REGULATOR BETI"/>
    <property type="match status" value="1"/>
</dbReference>
<dbReference type="RefSeq" id="WP_380049835.1">
    <property type="nucleotide sequence ID" value="NZ_JBHSOH010000014.1"/>
</dbReference>
<evidence type="ECO:0000313" key="8">
    <source>
        <dbReference type="Proteomes" id="UP001595979"/>
    </source>
</evidence>
<feature type="DNA-binding region" description="H-T-H motif" evidence="4">
    <location>
        <begin position="55"/>
        <end position="74"/>
    </location>
</feature>
<dbReference type="Gene3D" id="1.10.357.10">
    <property type="entry name" value="Tetracycline Repressor, domain 2"/>
    <property type="match status" value="1"/>
</dbReference>
<evidence type="ECO:0000256" key="5">
    <source>
        <dbReference type="SAM" id="MobiDB-lite"/>
    </source>
</evidence>
<evidence type="ECO:0000313" key="7">
    <source>
        <dbReference type="EMBL" id="MFC5849113.1"/>
    </source>
</evidence>
<evidence type="ECO:0000256" key="3">
    <source>
        <dbReference type="ARBA" id="ARBA00023163"/>
    </source>
</evidence>
<dbReference type="PROSITE" id="PS01081">
    <property type="entry name" value="HTH_TETR_1"/>
    <property type="match status" value="1"/>
</dbReference>
<dbReference type="PRINTS" id="PR00455">
    <property type="entry name" value="HTHTETR"/>
</dbReference>
<gene>
    <name evidence="7" type="ORF">ACFPQ6_12425</name>
</gene>
<dbReference type="Pfam" id="PF00440">
    <property type="entry name" value="TetR_N"/>
    <property type="match status" value="1"/>
</dbReference>
<dbReference type="SUPFAM" id="SSF46689">
    <property type="entry name" value="Homeodomain-like"/>
    <property type="match status" value="1"/>
</dbReference>
<evidence type="ECO:0000256" key="2">
    <source>
        <dbReference type="ARBA" id="ARBA00023125"/>
    </source>
</evidence>
<evidence type="ECO:0000256" key="4">
    <source>
        <dbReference type="PROSITE-ProRule" id="PRU00335"/>
    </source>
</evidence>
<keyword evidence="8" id="KW-1185">Reference proteome</keyword>
<evidence type="ECO:0000259" key="6">
    <source>
        <dbReference type="PROSITE" id="PS50977"/>
    </source>
</evidence>
<dbReference type="PROSITE" id="PS50977">
    <property type="entry name" value="HTH_TETR_2"/>
    <property type="match status" value="1"/>
</dbReference>
<dbReference type="EMBL" id="JBHSOH010000014">
    <property type="protein sequence ID" value="MFC5849113.1"/>
    <property type="molecule type" value="Genomic_DNA"/>
</dbReference>
<evidence type="ECO:0000256" key="1">
    <source>
        <dbReference type="ARBA" id="ARBA00023015"/>
    </source>
</evidence>
<keyword evidence="3" id="KW-0804">Transcription</keyword>
<dbReference type="InterPro" id="IPR050109">
    <property type="entry name" value="HTH-type_TetR-like_transc_reg"/>
</dbReference>
<organism evidence="7 8">
    <name type="scientific">Deinococcus petrolearius</name>
    <dbReference type="NCBI Taxonomy" id="1751295"/>
    <lineage>
        <taxon>Bacteria</taxon>
        <taxon>Thermotogati</taxon>
        <taxon>Deinococcota</taxon>
        <taxon>Deinococci</taxon>
        <taxon>Deinococcales</taxon>
        <taxon>Deinococcaceae</taxon>
        <taxon>Deinococcus</taxon>
    </lineage>
</organism>
<dbReference type="InterPro" id="IPR009057">
    <property type="entry name" value="Homeodomain-like_sf"/>
</dbReference>
<feature type="domain" description="HTH tetR-type" evidence="6">
    <location>
        <begin position="32"/>
        <end position="92"/>
    </location>
</feature>
<dbReference type="InterPro" id="IPR023772">
    <property type="entry name" value="DNA-bd_HTH_TetR-type_CS"/>
</dbReference>
<dbReference type="Proteomes" id="UP001595979">
    <property type="component" value="Unassembled WGS sequence"/>
</dbReference>
<comment type="caution">
    <text evidence="7">The sequence shown here is derived from an EMBL/GenBank/DDBJ whole genome shotgun (WGS) entry which is preliminary data.</text>
</comment>
<keyword evidence="1" id="KW-0805">Transcription regulation</keyword>
<keyword evidence="2 4" id="KW-0238">DNA-binding</keyword>
<name>A0ABW1DK57_9DEIO</name>
<reference evidence="8" key="1">
    <citation type="journal article" date="2019" name="Int. J. Syst. Evol. Microbiol.">
        <title>The Global Catalogue of Microorganisms (GCM) 10K type strain sequencing project: providing services to taxonomists for standard genome sequencing and annotation.</title>
        <authorList>
            <consortium name="The Broad Institute Genomics Platform"/>
            <consortium name="The Broad Institute Genome Sequencing Center for Infectious Disease"/>
            <person name="Wu L."/>
            <person name="Ma J."/>
        </authorList>
    </citation>
    <scope>NUCLEOTIDE SEQUENCE [LARGE SCALE GENOMIC DNA]</scope>
    <source>
        <strain evidence="8">CGMCC 1.15053</strain>
    </source>
</reference>
<dbReference type="PANTHER" id="PTHR30055">
    <property type="entry name" value="HTH-TYPE TRANSCRIPTIONAL REGULATOR RUTR"/>
    <property type="match status" value="1"/>
</dbReference>
<proteinExistence type="predicted"/>
<feature type="region of interest" description="Disordered" evidence="5">
    <location>
        <begin position="1"/>
        <end position="26"/>
    </location>
</feature>
<dbReference type="InterPro" id="IPR001647">
    <property type="entry name" value="HTH_TetR"/>
</dbReference>